<comment type="similarity">
    <text evidence="3 14">Belongs to the peptidase S10 family.</text>
</comment>
<comment type="catalytic activity">
    <reaction evidence="1">
        <text>Preferential release of a C-terminal arginine or lysine residue.</text>
        <dbReference type="EC" id="3.4.16.6"/>
    </reaction>
</comment>
<dbReference type="InterPro" id="IPR001563">
    <property type="entry name" value="Peptidase_S10"/>
</dbReference>
<organism evidence="17 18">
    <name type="scientific">Jaminaea rosea</name>
    <dbReference type="NCBI Taxonomy" id="1569628"/>
    <lineage>
        <taxon>Eukaryota</taxon>
        <taxon>Fungi</taxon>
        <taxon>Dikarya</taxon>
        <taxon>Basidiomycota</taxon>
        <taxon>Ustilaginomycotina</taxon>
        <taxon>Exobasidiomycetes</taxon>
        <taxon>Microstromatales</taxon>
        <taxon>Microstromatales incertae sedis</taxon>
        <taxon>Jaminaea</taxon>
    </lineage>
</organism>
<keyword evidence="11" id="KW-0333">Golgi apparatus</keyword>
<evidence type="ECO:0000256" key="8">
    <source>
        <dbReference type="ARBA" id="ARBA00022729"/>
    </source>
</evidence>
<gene>
    <name evidence="17" type="ORF">BDZ90DRAFT_210263</name>
</gene>
<evidence type="ECO:0000256" key="11">
    <source>
        <dbReference type="ARBA" id="ARBA00023034"/>
    </source>
</evidence>
<reference evidence="17 18" key="1">
    <citation type="journal article" date="2018" name="Mol. Biol. Evol.">
        <title>Broad Genomic Sampling Reveals a Smut Pathogenic Ancestry of the Fungal Clade Ustilaginomycotina.</title>
        <authorList>
            <person name="Kijpornyongpan T."/>
            <person name="Mondo S.J."/>
            <person name="Barry K."/>
            <person name="Sandor L."/>
            <person name="Lee J."/>
            <person name="Lipzen A."/>
            <person name="Pangilinan J."/>
            <person name="LaButti K."/>
            <person name="Hainaut M."/>
            <person name="Henrissat B."/>
            <person name="Grigoriev I.V."/>
            <person name="Spatafora J.W."/>
            <person name="Aime M.C."/>
        </authorList>
    </citation>
    <scope>NUCLEOTIDE SEQUENCE [LARGE SCALE GENOMIC DNA]</scope>
    <source>
        <strain evidence="17 18">MCA 5214</strain>
    </source>
</reference>
<evidence type="ECO:0000256" key="7">
    <source>
        <dbReference type="ARBA" id="ARBA00022703"/>
    </source>
</evidence>
<dbReference type="GO" id="GO:0006915">
    <property type="term" value="P:apoptotic process"/>
    <property type="evidence" value="ECO:0007669"/>
    <property type="project" value="UniProtKB-KW"/>
</dbReference>
<keyword evidence="4 14" id="KW-0121">Carboxypeptidase</keyword>
<evidence type="ECO:0000256" key="13">
    <source>
        <dbReference type="ARBA" id="ARBA00023180"/>
    </source>
</evidence>
<sequence length="619" mass="66176">IPSAADFFVHSIPSLANSSSLLTYAGYLPARPDAKDDAHLYFFLEKARHLGAGKKRRLMLWLNGGPGCSSFDGLMMEIGSFRPSMTIKERLEWTVPGGAWNEYTDVLFLDQPVGTGFSYTSTDGYAHSLGSAAKDVVHFLKQFVAVFPEYGADAGCDFFIAGESYAGQYIPYTADALLADPKNPLALQGIAIGNGAIDPRSQAGSELDMMIESGVWKKGGREYNEMKPKNDVCEAEKRKLKEGEHPQEIDGCEGLLQDIIELTYQPASPSSSSSSSPGRCINIYDTRLSDTHPACGMNWPPTLAPTYTYLAKPEVRNAFHVSATHHPEAWIECSSRVSAGLSDKSSPASVTLLPGLLERGIKVLLFAGDQDLICNWIGVERVVQNLHWSGTTGWGSSPPPKRSWTVNGTSAGWWQETRNLTFVSVAGASHMVGFDKPLESADMILRWMSAPGDQDLVRGAAGPSALIPSTLEGERERLVLSPAPPPSAAGGVGEVSPGQQGKEGMIVGADGKSEAQVAEEAKWAAYYNAGSAALVFLILLVGFGTCFLLRGRRRMMQRGLHLGGVTGAGTGAGAGAKGGSFALNGGGGEGSLDEQHELSHLVANQERLSEDDDDDEQET</sequence>
<dbReference type="PANTHER" id="PTHR11802">
    <property type="entry name" value="SERINE PROTEASE FAMILY S10 SERINE CARBOXYPEPTIDASE"/>
    <property type="match status" value="1"/>
</dbReference>
<name>A0A316UJ03_9BASI</name>
<dbReference type="InterPro" id="IPR018202">
    <property type="entry name" value="Ser_caboxypep_ser_AS"/>
</dbReference>
<proteinExistence type="inferred from homology"/>
<dbReference type="GeneID" id="37025892"/>
<keyword evidence="18" id="KW-1185">Reference proteome</keyword>
<evidence type="ECO:0000256" key="4">
    <source>
        <dbReference type="ARBA" id="ARBA00022645"/>
    </source>
</evidence>
<dbReference type="GO" id="GO:0004185">
    <property type="term" value="F:serine-type carboxypeptidase activity"/>
    <property type="evidence" value="ECO:0007669"/>
    <property type="project" value="UniProtKB-UniRule"/>
</dbReference>
<comment type="subcellular location">
    <subcellularLocation>
        <location evidence="2">Golgi apparatus</location>
        <location evidence="2">trans-Golgi network membrane</location>
        <topology evidence="2">Single-pass type I membrane protein</topology>
    </subcellularLocation>
</comment>
<evidence type="ECO:0000256" key="16">
    <source>
        <dbReference type="SAM" id="Phobius"/>
    </source>
</evidence>
<evidence type="ECO:0000313" key="17">
    <source>
        <dbReference type="EMBL" id="PWN25287.1"/>
    </source>
</evidence>
<evidence type="ECO:0000256" key="15">
    <source>
        <dbReference type="SAM" id="MobiDB-lite"/>
    </source>
</evidence>
<dbReference type="EC" id="3.4.16.-" evidence="14"/>
<dbReference type="GO" id="GO:0005802">
    <property type="term" value="C:trans-Golgi network"/>
    <property type="evidence" value="ECO:0007669"/>
    <property type="project" value="TreeGrafter"/>
</dbReference>
<keyword evidence="7" id="KW-0053">Apoptosis</keyword>
<dbReference type="Pfam" id="PF00450">
    <property type="entry name" value="Peptidase_S10"/>
    <property type="match status" value="1"/>
</dbReference>
<feature type="non-terminal residue" evidence="17">
    <location>
        <position position="1"/>
    </location>
</feature>
<protein>
    <recommendedName>
        <fullName evidence="14">Carboxypeptidase</fullName>
        <ecNumber evidence="14">3.4.16.-</ecNumber>
    </recommendedName>
</protein>
<feature type="region of interest" description="Disordered" evidence="15">
    <location>
        <begin position="580"/>
        <end position="619"/>
    </location>
</feature>
<evidence type="ECO:0000256" key="3">
    <source>
        <dbReference type="ARBA" id="ARBA00009431"/>
    </source>
</evidence>
<dbReference type="GO" id="GO:0006508">
    <property type="term" value="P:proteolysis"/>
    <property type="evidence" value="ECO:0007669"/>
    <property type="project" value="UniProtKB-KW"/>
</dbReference>
<evidence type="ECO:0000256" key="14">
    <source>
        <dbReference type="RuleBase" id="RU361156"/>
    </source>
</evidence>
<dbReference type="RefSeq" id="XP_025359899.1">
    <property type="nucleotide sequence ID" value="XM_025504069.1"/>
</dbReference>
<keyword evidence="12 16" id="KW-0472">Membrane</keyword>
<keyword evidence="6 16" id="KW-0812">Transmembrane</keyword>
<evidence type="ECO:0000256" key="6">
    <source>
        <dbReference type="ARBA" id="ARBA00022692"/>
    </source>
</evidence>
<feature type="non-terminal residue" evidence="17">
    <location>
        <position position="619"/>
    </location>
</feature>
<dbReference type="EMBL" id="KZ819676">
    <property type="protein sequence ID" value="PWN25287.1"/>
    <property type="molecule type" value="Genomic_DNA"/>
</dbReference>
<feature type="compositionally biased region" description="Gly residues" evidence="15">
    <location>
        <begin position="580"/>
        <end position="590"/>
    </location>
</feature>
<dbReference type="SUPFAM" id="SSF53474">
    <property type="entry name" value="alpha/beta-Hydrolases"/>
    <property type="match status" value="1"/>
</dbReference>
<keyword evidence="10 16" id="KW-1133">Transmembrane helix</keyword>
<dbReference type="PANTHER" id="PTHR11802:SF190">
    <property type="entry name" value="PHEROMONE-PROCESSING CARBOXYPEPTIDASE KEX1"/>
    <property type="match status" value="1"/>
</dbReference>
<dbReference type="Gene3D" id="3.40.50.1820">
    <property type="entry name" value="alpha/beta hydrolase"/>
    <property type="match status" value="1"/>
</dbReference>
<evidence type="ECO:0000256" key="1">
    <source>
        <dbReference type="ARBA" id="ARBA00001003"/>
    </source>
</evidence>
<evidence type="ECO:0000256" key="5">
    <source>
        <dbReference type="ARBA" id="ARBA00022670"/>
    </source>
</evidence>
<evidence type="ECO:0000256" key="2">
    <source>
        <dbReference type="ARBA" id="ARBA00004393"/>
    </source>
</evidence>
<dbReference type="InterPro" id="IPR029058">
    <property type="entry name" value="AB_hydrolase_fold"/>
</dbReference>
<keyword evidence="9 14" id="KW-0378">Hydrolase</keyword>
<dbReference type="PROSITE" id="PS00131">
    <property type="entry name" value="CARBOXYPEPT_SER_SER"/>
    <property type="match status" value="1"/>
</dbReference>
<dbReference type="Proteomes" id="UP000245884">
    <property type="component" value="Unassembled WGS sequence"/>
</dbReference>
<dbReference type="AlphaFoldDB" id="A0A316UJ03"/>
<evidence type="ECO:0000256" key="12">
    <source>
        <dbReference type="ARBA" id="ARBA00023136"/>
    </source>
</evidence>
<evidence type="ECO:0000256" key="10">
    <source>
        <dbReference type="ARBA" id="ARBA00022989"/>
    </source>
</evidence>
<evidence type="ECO:0000256" key="9">
    <source>
        <dbReference type="ARBA" id="ARBA00022801"/>
    </source>
</evidence>
<accession>A0A316UJ03</accession>
<dbReference type="OrthoDB" id="443318at2759"/>
<evidence type="ECO:0000313" key="18">
    <source>
        <dbReference type="Proteomes" id="UP000245884"/>
    </source>
</evidence>
<feature type="transmembrane region" description="Helical" evidence="16">
    <location>
        <begin position="525"/>
        <end position="549"/>
    </location>
</feature>
<keyword evidence="5 14" id="KW-0645">Protease</keyword>
<feature type="compositionally biased region" description="Acidic residues" evidence="15">
    <location>
        <begin position="609"/>
        <end position="619"/>
    </location>
</feature>
<keyword evidence="13" id="KW-0325">Glycoprotein</keyword>
<dbReference type="PRINTS" id="PR00724">
    <property type="entry name" value="CRBOXYPTASEC"/>
</dbReference>
<dbReference type="STRING" id="1569628.A0A316UJ03"/>
<keyword evidence="8" id="KW-0732">Signal</keyword>